<evidence type="ECO:0000313" key="1">
    <source>
        <dbReference type="EMBL" id="KIL57878.1"/>
    </source>
</evidence>
<proteinExistence type="predicted"/>
<dbReference type="EMBL" id="KN818355">
    <property type="protein sequence ID" value="KIL57878.1"/>
    <property type="molecule type" value="Genomic_DNA"/>
</dbReference>
<organism evidence="1 2">
    <name type="scientific">Amanita muscaria (strain Koide BX008)</name>
    <dbReference type="NCBI Taxonomy" id="946122"/>
    <lineage>
        <taxon>Eukaryota</taxon>
        <taxon>Fungi</taxon>
        <taxon>Dikarya</taxon>
        <taxon>Basidiomycota</taxon>
        <taxon>Agaricomycotina</taxon>
        <taxon>Agaricomycetes</taxon>
        <taxon>Agaricomycetidae</taxon>
        <taxon>Agaricales</taxon>
        <taxon>Pluteineae</taxon>
        <taxon>Amanitaceae</taxon>
        <taxon>Amanita</taxon>
    </lineage>
</organism>
<gene>
    <name evidence="1" type="ORF">M378DRAFT_15973</name>
</gene>
<sequence length="143" mass="15376">MLTPHIFTLPIWLNKADHFVLEERAGGGFDDAGHLRLLLDGVTATSFTSAMLGIKAEGPVLIDTGIEQSKVSVASVGETANGLHHSSVYLCQLKDPRTLARPTTSLYFLSINSTISSRILQTTSPSRANIFGILTCLPLRLGL</sequence>
<name>A0A0C2WNR0_AMAMK</name>
<evidence type="ECO:0000313" key="2">
    <source>
        <dbReference type="Proteomes" id="UP000054549"/>
    </source>
</evidence>
<dbReference type="Proteomes" id="UP000054549">
    <property type="component" value="Unassembled WGS sequence"/>
</dbReference>
<reference evidence="1 2" key="1">
    <citation type="submission" date="2014-04" db="EMBL/GenBank/DDBJ databases">
        <title>Evolutionary Origins and Diversification of the Mycorrhizal Mutualists.</title>
        <authorList>
            <consortium name="DOE Joint Genome Institute"/>
            <consortium name="Mycorrhizal Genomics Consortium"/>
            <person name="Kohler A."/>
            <person name="Kuo A."/>
            <person name="Nagy L.G."/>
            <person name="Floudas D."/>
            <person name="Copeland A."/>
            <person name="Barry K.W."/>
            <person name="Cichocki N."/>
            <person name="Veneault-Fourrey C."/>
            <person name="LaButti K."/>
            <person name="Lindquist E.A."/>
            <person name="Lipzen A."/>
            <person name="Lundell T."/>
            <person name="Morin E."/>
            <person name="Murat C."/>
            <person name="Riley R."/>
            <person name="Ohm R."/>
            <person name="Sun H."/>
            <person name="Tunlid A."/>
            <person name="Henrissat B."/>
            <person name="Grigoriev I.V."/>
            <person name="Hibbett D.S."/>
            <person name="Martin F."/>
        </authorList>
    </citation>
    <scope>NUCLEOTIDE SEQUENCE [LARGE SCALE GENOMIC DNA]</scope>
    <source>
        <strain evidence="1 2">Koide BX008</strain>
    </source>
</reference>
<dbReference type="HOGENOM" id="CLU_1805677_0_0_1"/>
<protein>
    <submittedName>
        <fullName evidence="1">Uncharacterized protein</fullName>
    </submittedName>
</protein>
<keyword evidence="2" id="KW-1185">Reference proteome</keyword>
<dbReference type="InParanoid" id="A0A0C2WNR0"/>
<accession>A0A0C2WNR0</accession>
<dbReference type="AlphaFoldDB" id="A0A0C2WNR0"/>